<dbReference type="NCBIfam" id="TIGR01891">
    <property type="entry name" value="amidohydrolases"/>
    <property type="match status" value="1"/>
</dbReference>
<dbReference type="AlphaFoldDB" id="A0A1N6GKZ3"/>
<organism evidence="4 5">
    <name type="scientific">Algoriphagus halophilus</name>
    <dbReference type="NCBI Taxonomy" id="226505"/>
    <lineage>
        <taxon>Bacteria</taxon>
        <taxon>Pseudomonadati</taxon>
        <taxon>Bacteroidota</taxon>
        <taxon>Cytophagia</taxon>
        <taxon>Cytophagales</taxon>
        <taxon>Cyclobacteriaceae</taxon>
        <taxon>Algoriphagus</taxon>
    </lineage>
</organism>
<protein>
    <submittedName>
        <fullName evidence="4">Amidohydrolase</fullName>
    </submittedName>
</protein>
<reference evidence="5" key="1">
    <citation type="submission" date="2016-11" db="EMBL/GenBank/DDBJ databases">
        <authorList>
            <person name="Varghese N."/>
            <person name="Submissions S."/>
        </authorList>
    </citation>
    <scope>NUCLEOTIDE SEQUENCE [LARGE SCALE GENOMIC DNA]</scope>
    <source>
        <strain evidence="5">DSM 15292</strain>
    </source>
</reference>
<dbReference type="Gene3D" id="3.30.70.360">
    <property type="match status" value="1"/>
</dbReference>
<evidence type="ECO:0000313" key="5">
    <source>
        <dbReference type="Proteomes" id="UP000185221"/>
    </source>
</evidence>
<feature type="binding site" evidence="2">
    <location>
        <position position="364"/>
    </location>
    <ligand>
        <name>Mn(2+)</name>
        <dbReference type="ChEBI" id="CHEBI:29035"/>
        <label>2</label>
    </ligand>
</feature>
<feature type="binding site" evidence="2">
    <location>
        <position position="146"/>
    </location>
    <ligand>
        <name>Mn(2+)</name>
        <dbReference type="ChEBI" id="CHEBI:29035"/>
        <label>2</label>
    </ligand>
</feature>
<proteinExistence type="predicted"/>
<evidence type="ECO:0000313" key="4">
    <source>
        <dbReference type="EMBL" id="SIO08167.1"/>
    </source>
</evidence>
<keyword evidence="2" id="KW-0479">Metal-binding</keyword>
<dbReference type="SUPFAM" id="SSF53187">
    <property type="entry name" value="Zn-dependent exopeptidases"/>
    <property type="match status" value="1"/>
</dbReference>
<dbReference type="Pfam" id="PF07687">
    <property type="entry name" value="M20_dimer"/>
    <property type="match status" value="1"/>
</dbReference>
<comment type="cofactor">
    <cofactor evidence="2">
        <name>Mn(2+)</name>
        <dbReference type="ChEBI" id="CHEBI:29035"/>
    </cofactor>
    <text evidence="2">The Mn(2+) ion enhances activity.</text>
</comment>
<dbReference type="PANTHER" id="PTHR11014">
    <property type="entry name" value="PEPTIDASE M20 FAMILY MEMBER"/>
    <property type="match status" value="1"/>
</dbReference>
<feature type="binding site" evidence="2">
    <location>
        <position position="172"/>
    </location>
    <ligand>
        <name>Mn(2+)</name>
        <dbReference type="ChEBI" id="CHEBI:29035"/>
        <label>2</label>
    </ligand>
</feature>
<keyword evidence="1 4" id="KW-0378">Hydrolase</keyword>
<dbReference type="SUPFAM" id="SSF55031">
    <property type="entry name" value="Bacterial exopeptidase dimerisation domain"/>
    <property type="match status" value="1"/>
</dbReference>
<sequence length="391" mass="43082">MVPKENQVFTLVEIFKKMILNQLIQLRQELHQTPEIAGEEGNTASKILSFFSKMGPDEVIENLGGFGLAFIFKGKTAGPRTLFRAELDALPIQESGNPSYKSKIDGKGHLCGHDGHMAIICGLGEKLAGQRPEKGELVLLFQPAEETGEGARRILEDPKFQRIKPDFAFALHNLPGFPLHQLVIRKDTFAAGSIGMTITLTGKTSHAAHPEAGINPANAIAQLIQTLPQLPEKLNGFALVTVIHAEIGSLAFGTSAGRGYLSLTIRAFDQEELDILIQRIEEKVKSISESEKLIFEISYREEFAVSQNDPEAATIAESTMKELGFDIYDKPEPFRWSEDFGLFSQSGPAYLFGLGSGENCPQLHEPTYDFPDELIETGVKLFEAIARKINQ</sequence>
<dbReference type="STRING" id="226505.SAMN05444394_3330"/>
<dbReference type="RefSeq" id="WP_234982184.1">
    <property type="nucleotide sequence ID" value="NZ_FSRC01000002.1"/>
</dbReference>
<feature type="domain" description="Peptidase M20 dimerisation" evidence="3">
    <location>
        <begin position="192"/>
        <end position="288"/>
    </location>
</feature>
<dbReference type="GO" id="GO:0016787">
    <property type="term" value="F:hydrolase activity"/>
    <property type="evidence" value="ECO:0007669"/>
    <property type="project" value="UniProtKB-KW"/>
</dbReference>
<feature type="binding site" evidence="2">
    <location>
        <position position="111"/>
    </location>
    <ligand>
        <name>Mn(2+)</name>
        <dbReference type="ChEBI" id="CHEBI:29035"/>
        <label>2</label>
    </ligand>
</feature>
<dbReference type="InterPro" id="IPR011650">
    <property type="entry name" value="Peptidase_M20_dimer"/>
</dbReference>
<dbReference type="Pfam" id="PF01546">
    <property type="entry name" value="Peptidase_M20"/>
    <property type="match status" value="1"/>
</dbReference>
<evidence type="ECO:0000256" key="1">
    <source>
        <dbReference type="ARBA" id="ARBA00022801"/>
    </source>
</evidence>
<name>A0A1N6GKZ3_9BACT</name>
<dbReference type="PANTHER" id="PTHR11014:SF169">
    <property type="entry name" value="CLAN MH, FAMILY M20, PEPTIDASE T-LIKE METALLOPEPTIDASE"/>
    <property type="match status" value="1"/>
</dbReference>
<dbReference type="PIRSF" id="PIRSF005962">
    <property type="entry name" value="Pept_M20D_amidohydro"/>
    <property type="match status" value="1"/>
</dbReference>
<dbReference type="GO" id="GO:0046872">
    <property type="term" value="F:metal ion binding"/>
    <property type="evidence" value="ECO:0007669"/>
    <property type="project" value="UniProtKB-KW"/>
</dbReference>
<evidence type="ECO:0000259" key="3">
    <source>
        <dbReference type="Pfam" id="PF07687"/>
    </source>
</evidence>
<dbReference type="Gene3D" id="3.40.630.10">
    <property type="entry name" value="Zn peptidases"/>
    <property type="match status" value="1"/>
</dbReference>
<dbReference type="Proteomes" id="UP000185221">
    <property type="component" value="Unassembled WGS sequence"/>
</dbReference>
<dbReference type="InterPro" id="IPR036264">
    <property type="entry name" value="Bact_exopeptidase_dim_dom"/>
</dbReference>
<evidence type="ECO:0000256" key="2">
    <source>
        <dbReference type="PIRSR" id="PIRSR005962-1"/>
    </source>
</evidence>
<accession>A0A1N6GKZ3</accession>
<feature type="binding site" evidence="2">
    <location>
        <position position="113"/>
    </location>
    <ligand>
        <name>Mn(2+)</name>
        <dbReference type="ChEBI" id="CHEBI:29035"/>
        <label>2</label>
    </ligand>
</feature>
<dbReference type="InterPro" id="IPR002933">
    <property type="entry name" value="Peptidase_M20"/>
</dbReference>
<dbReference type="InterPro" id="IPR017439">
    <property type="entry name" value="Amidohydrolase"/>
</dbReference>
<gene>
    <name evidence="4" type="ORF">SAMN05444394_3330</name>
</gene>
<keyword evidence="2" id="KW-0464">Manganese</keyword>
<dbReference type="EMBL" id="FSRC01000002">
    <property type="protein sequence ID" value="SIO08167.1"/>
    <property type="molecule type" value="Genomic_DNA"/>
</dbReference>
<keyword evidence="5" id="KW-1185">Reference proteome</keyword>